<feature type="region of interest" description="Disordered" evidence="1">
    <location>
        <begin position="15"/>
        <end position="41"/>
    </location>
</feature>
<dbReference type="EMBL" id="PYDT01000009">
    <property type="protein sequence ID" value="THU51596.1"/>
    <property type="molecule type" value="Genomic_DNA"/>
</dbReference>
<dbReference type="AlphaFoldDB" id="A0A4V6T457"/>
<keyword evidence="3" id="KW-1185">Reference proteome</keyword>
<evidence type="ECO:0000313" key="2">
    <source>
        <dbReference type="EMBL" id="THU51596.1"/>
    </source>
</evidence>
<comment type="caution">
    <text evidence="2">The sequence shown here is derived from an EMBL/GenBank/DDBJ whole genome shotgun (WGS) entry which is preliminary data.</text>
</comment>
<evidence type="ECO:0000313" key="3">
    <source>
        <dbReference type="Proteomes" id="UP000317650"/>
    </source>
</evidence>
<dbReference type="Proteomes" id="UP000317650">
    <property type="component" value="Chromosome 6"/>
</dbReference>
<organism evidence="2 3">
    <name type="scientific">Musa balbisiana</name>
    <name type="common">Banana</name>
    <dbReference type="NCBI Taxonomy" id="52838"/>
    <lineage>
        <taxon>Eukaryota</taxon>
        <taxon>Viridiplantae</taxon>
        <taxon>Streptophyta</taxon>
        <taxon>Embryophyta</taxon>
        <taxon>Tracheophyta</taxon>
        <taxon>Spermatophyta</taxon>
        <taxon>Magnoliopsida</taxon>
        <taxon>Liliopsida</taxon>
        <taxon>Zingiberales</taxon>
        <taxon>Musaceae</taxon>
        <taxon>Musa</taxon>
    </lineage>
</organism>
<protein>
    <submittedName>
        <fullName evidence="2">Uncharacterized protein</fullName>
    </submittedName>
</protein>
<accession>A0A4V6T457</accession>
<gene>
    <name evidence="2" type="ORF">C4D60_Mb06t32680</name>
</gene>
<name>A0A4V6T457_MUSBA</name>
<sequence length="93" mass="10420">MEMKISCLNQSSSQLAAGGNANPCKARPHSHAPDVRSVSHCRRRRTTYTQKHPLSAALSNKLDPPIGRFDWMVKSESRELEQLAGPMPQHKEQ</sequence>
<evidence type="ECO:0000256" key="1">
    <source>
        <dbReference type="SAM" id="MobiDB-lite"/>
    </source>
</evidence>
<reference evidence="2 3" key="1">
    <citation type="journal article" date="2019" name="Nat. Plants">
        <title>Genome sequencing of Musa balbisiana reveals subgenome evolution and function divergence in polyploid bananas.</title>
        <authorList>
            <person name="Yao X."/>
        </authorList>
    </citation>
    <scope>NUCLEOTIDE SEQUENCE [LARGE SCALE GENOMIC DNA]</scope>
    <source>
        <strain evidence="3">cv. DH-PKW</strain>
        <tissue evidence="2">Leaves</tissue>
    </source>
</reference>
<proteinExistence type="predicted"/>